<protein>
    <submittedName>
        <fullName evidence="2">Uncharacterized protein</fullName>
    </submittedName>
</protein>
<reference evidence="2" key="2">
    <citation type="submission" date="2025-08" db="UniProtKB">
        <authorList>
            <consortium name="Ensembl"/>
        </authorList>
    </citation>
    <scope>IDENTIFICATION</scope>
</reference>
<sequence length="142" mass="15303">MALPSRQLAKVLTAQRAGVKAAEVPGVPGVRAFTQWDLGMKLSCTPEARAGEGCLNQKQTRSLPARKWAICHRVQMGKSPTRHNRWKLRPALGLVRGSPPSPWGTGTTNEEVGVTGQDCQRMRSSSSKAGSRGKDSPLTVND</sequence>
<dbReference type="Proteomes" id="UP000314985">
    <property type="component" value="Chromosome 6"/>
</dbReference>
<accession>A0A4X1T9K8</accession>
<feature type="region of interest" description="Disordered" evidence="1">
    <location>
        <begin position="92"/>
        <end position="142"/>
    </location>
</feature>
<dbReference type="Ensembl" id="ENSSSCT00070014630.1">
    <property type="protein sequence ID" value="ENSSSCP00070012086.1"/>
    <property type="gene ID" value="ENSSSCG00070007579.1"/>
</dbReference>
<feature type="compositionally biased region" description="Low complexity" evidence="1">
    <location>
        <begin position="104"/>
        <end position="116"/>
    </location>
</feature>
<organism evidence="2 3">
    <name type="scientific">Sus scrofa</name>
    <name type="common">Pig</name>
    <dbReference type="NCBI Taxonomy" id="9823"/>
    <lineage>
        <taxon>Eukaryota</taxon>
        <taxon>Metazoa</taxon>
        <taxon>Chordata</taxon>
        <taxon>Craniata</taxon>
        <taxon>Vertebrata</taxon>
        <taxon>Euteleostomi</taxon>
        <taxon>Mammalia</taxon>
        <taxon>Eutheria</taxon>
        <taxon>Laurasiatheria</taxon>
        <taxon>Artiodactyla</taxon>
        <taxon>Suina</taxon>
        <taxon>Suidae</taxon>
        <taxon>Sus</taxon>
    </lineage>
</organism>
<evidence type="ECO:0000313" key="3">
    <source>
        <dbReference type="Proteomes" id="UP000314985"/>
    </source>
</evidence>
<evidence type="ECO:0000313" key="2">
    <source>
        <dbReference type="Ensembl" id="ENSSSCP00070012086.1"/>
    </source>
</evidence>
<dbReference type="AlphaFoldDB" id="A0A4X1T9K8"/>
<name>A0A4X1T9K8_PIG</name>
<reference evidence="2 3" key="1">
    <citation type="submission" date="2017-08" db="EMBL/GenBank/DDBJ databases">
        <title>USMARCv1.0.</title>
        <authorList>
            <person name="Hannum G.I."/>
            <person name="Koren S."/>
            <person name="Schroeder S.G."/>
            <person name="Chin S.C."/>
            <person name="Nonneman D.J."/>
            <person name="Becker S.A."/>
            <person name="Rosen B.D."/>
            <person name="Bickhart D.M."/>
            <person name="Putnam N.H."/>
            <person name="Green R.E."/>
            <person name="Tuggle C.K."/>
            <person name="Liu H."/>
            <person name="Rohrer G.A."/>
            <person name="Warr A."/>
            <person name="Hall R."/>
            <person name="Kim K."/>
            <person name="Hume D.A."/>
            <person name="Talbot R."/>
            <person name="Chow W."/>
            <person name="Howe K."/>
            <person name="Schwartz A.S."/>
            <person name="Watson M."/>
            <person name="Archibald A.L."/>
            <person name="Phillippy A.M."/>
            <person name="Smith T.P.L."/>
        </authorList>
    </citation>
    <scope>NUCLEOTIDE SEQUENCE [LARGE SCALE GENOMIC DNA]</scope>
</reference>
<evidence type="ECO:0000256" key="1">
    <source>
        <dbReference type="SAM" id="MobiDB-lite"/>
    </source>
</evidence>
<proteinExistence type="predicted"/>